<name>A0A6F8YLH2_9ACTN</name>
<gene>
    <name evidence="1" type="ORF">Psuf_041040</name>
</gene>
<reference evidence="1 2" key="1">
    <citation type="submission" date="2020-03" db="EMBL/GenBank/DDBJ databases">
        <title>Whole genome shotgun sequence of Phytohabitans suffuscus NBRC 105367.</title>
        <authorList>
            <person name="Komaki H."/>
            <person name="Tamura T."/>
        </authorList>
    </citation>
    <scope>NUCLEOTIDE SEQUENCE [LARGE SCALE GENOMIC DNA]</scope>
    <source>
        <strain evidence="1 2">NBRC 105367</strain>
    </source>
</reference>
<dbReference type="KEGG" id="psuu:Psuf_041040"/>
<dbReference type="AlphaFoldDB" id="A0A6F8YLH2"/>
<keyword evidence="2" id="KW-1185">Reference proteome</keyword>
<evidence type="ECO:0000313" key="1">
    <source>
        <dbReference type="EMBL" id="BCB86791.1"/>
    </source>
</evidence>
<sequence>MSYSWRASYGRDFAGGFRSAYPGGKGHRTSAAPAVVSMGPRFAPGAGDRVSLPAVVLMPDALPLSGGLGVRPQTDDETR</sequence>
<evidence type="ECO:0000313" key="2">
    <source>
        <dbReference type="Proteomes" id="UP000503011"/>
    </source>
</evidence>
<dbReference type="EMBL" id="AP022871">
    <property type="protein sequence ID" value="BCB86791.1"/>
    <property type="molecule type" value="Genomic_DNA"/>
</dbReference>
<dbReference type="Proteomes" id="UP000503011">
    <property type="component" value="Chromosome"/>
</dbReference>
<organism evidence="1 2">
    <name type="scientific">Phytohabitans suffuscus</name>
    <dbReference type="NCBI Taxonomy" id="624315"/>
    <lineage>
        <taxon>Bacteria</taxon>
        <taxon>Bacillati</taxon>
        <taxon>Actinomycetota</taxon>
        <taxon>Actinomycetes</taxon>
        <taxon>Micromonosporales</taxon>
        <taxon>Micromonosporaceae</taxon>
    </lineage>
</organism>
<protein>
    <submittedName>
        <fullName evidence="1">Uncharacterized protein</fullName>
    </submittedName>
</protein>
<accession>A0A6F8YLH2</accession>
<proteinExistence type="predicted"/>
<reference evidence="1 2" key="2">
    <citation type="submission" date="2020-03" db="EMBL/GenBank/DDBJ databases">
        <authorList>
            <person name="Ichikawa N."/>
            <person name="Kimura A."/>
            <person name="Kitahashi Y."/>
            <person name="Uohara A."/>
        </authorList>
    </citation>
    <scope>NUCLEOTIDE SEQUENCE [LARGE SCALE GENOMIC DNA]</scope>
    <source>
        <strain evidence="1 2">NBRC 105367</strain>
    </source>
</reference>